<dbReference type="PANTHER" id="PTHR37540">
    <property type="entry name" value="TRANSCRIPTION FACTOR (ACR-2), PUTATIVE-RELATED-RELATED"/>
    <property type="match status" value="1"/>
</dbReference>
<keyword evidence="3" id="KW-1185">Reference proteome</keyword>
<comment type="caution">
    <text evidence="2">The sequence shown here is derived from an EMBL/GenBank/DDBJ whole genome shotgun (WGS) entry which is preliminary data.</text>
</comment>
<name>A0A9P9WB71_9PEZI</name>
<proteinExistence type="predicted"/>
<dbReference type="Proteomes" id="UP000829685">
    <property type="component" value="Unassembled WGS sequence"/>
</dbReference>
<reference evidence="2" key="1">
    <citation type="submission" date="2021-03" db="EMBL/GenBank/DDBJ databases">
        <title>Revisited historic fungal species revealed as producer of novel bioactive compounds through whole genome sequencing and comparative genomics.</title>
        <authorList>
            <person name="Vignolle G.A."/>
            <person name="Hochenegger N."/>
            <person name="Mach R.L."/>
            <person name="Mach-Aigner A.R."/>
            <person name="Javad Rahimi M."/>
            <person name="Salim K.A."/>
            <person name="Chan C.M."/>
            <person name="Lim L.B.L."/>
            <person name="Cai F."/>
            <person name="Druzhinina I.S."/>
            <person name="U'Ren J.M."/>
            <person name="Derntl C."/>
        </authorList>
    </citation>
    <scope>NUCLEOTIDE SEQUENCE</scope>
    <source>
        <strain evidence="2">TUCIM 5799</strain>
    </source>
</reference>
<accession>A0A9P9WB71</accession>
<organism evidence="2 3">
    <name type="scientific">Neoarthrinium moseri</name>
    <dbReference type="NCBI Taxonomy" id="1658444"/>
    <lineage>
        <taxon>Eukaryota</taxon>
        <taxon>Fungi</taxon>
        <taxon>Dikarya</taxon>
        <taxon>Ascomycota</taxon>
        <taxon>Pezizomycotina</taxon>
        <taxon>Sordariomycetes</taxon>
        <taxon>Xylariomycetidae</taxon>
        <taxon>Amphisphaeriales</taxon>
        <taxon>Apiosporaceae</taxon>
        <taxon>Neoarthrinium</taxon>
    </lineage>
</organism>
<dbReference type="PANTHER" id="PTHR37540:SF5">
    <property type="entry name" value="TRANSCRIPTION FACTOR DOMAIN-CONTAINING PROTEIN"/>
    <property type="match status" value="1"/>
</dbReference>
<evidence type="ECO:0000313" key="2">
    <source>
        <dbReference type="EMBL" id="KAI1855957.1"/>
    </source>
</evidence>
<evidence type="ECO:0000313" key="3">
    <source>
        <dbReference type="Proteomes" id="UP000829685"/>
    </source>
</evidence>
<feature type="compositionally biased region" description="Basic and acidic residues" evidence="1">
    <location>
        <begin position="98"/>
        <end position="109"/>
    </location>
</feature>
<gene>
    <name evidence="2" type="ORF">JX265_012040</name>
</gene>
<dbReference type="AlphaFoldDB" id="A0A9P9WB71"/>
<sequence>MGDMMSVKTQQSFAFVSVNDSGRPKPADRKLIRKHVMQGKNRRIGVRPVHSEISLSSLAACGAERATLFLGLPSNQHVSARPNIPKKFYAQEDDEQEKPETRHPAEAHHTIPPPCPPDLSLVRLAGEVDRYSQKLIFKYMNAARDSMYPVELCVDFDLSRSLWFQWVFSDLAYLYCVLFGASAMEDYMMNESSSSLTLSHLRSTIKNLNANLSDTVLSQCDSTVAVIITLAMVAGMFDDQASALAHVAGLKRIVQLRGGLDGFRHNAKLHIKIGRVDLAYSLTTGENPLFFNSPISLNPIFDTTGVSNGAPEYSPAAVGIRDQRLANVFQDLQYYSRVMNEASMTKHKRREAEFQSVICSIQYRLIQLQGAMENILDECLRLAMLAFLSTTFQVSGKSFQYPYLAKRFCECCLAIEAARQPARDLMLWLLTVGAISLYGTNELWLQQRWIDDVPEIDWGEARRRLKNVIWLDAFHDKPGQRVFETMSCFKRQKNPPEAPANVATDKLHVKRSM</sequence>
<evidence type="ECO:0000256" key="1">
    <source>
        <dbReference type="SAM" id="MobiDB-lite"/>
    </source>
</evidence>
<feature type="region of interest" description="Disordered" evidence="1">
    <location>
        <begin position="92"/>
        <end position="112"/>
    </location>
</feature>
<protein>
    <submittedName>
        <fullName evidence="2">Uncharacterized protein</fullName>
    </submittedName>
</protein>
<dbReference type="EMBL" id="JAFIMR010000048">
    <property type="protein sequence ID" value="KAI1855957.1"/>
    <property type="molecule type" value="Genomic_DNA"/>
</dbReference>